<dbReference type="SUPFAM" id="SSF143011">
    <property type="entry name" value="RelE-like"/>
    <property type="match status" value="1"/>
</dbReference>
<accession>A8Y9Q0</accession>
<protein>
    <submittedName>
        <fullName evidence="2">Genome sequencing data, contig C225</fullName>
    </submittedName>
</protein>
<dbReference type="SUPFAM" id="SSF52777">
    <property type="entry name" value="CoA-dependent acyltransferases"/>
    <property type="match status" value="1"/>
</dbReference>
<dbReference type="EMBL" id="AM778857">
    <property type="protein sequence ID" value="CAO86228.1"/>
    <property type="molecule type" value="Genomic_DNA"/>
</dbReference>
<dbReference type="Gene3D" id="3.30.559.10">
    <property type="entry name" value="Chloramphenicol acetyltransferase-like domain"/>
    <property type="match status" value="1"/>
</dbReference>
<evidence type="ECO:0000259" key="1">
    <source>
        <dbReference type="Pfam" id="PF00668"/>
    </source>
</evidence>
<gene>
    <name evidence="2" type="ORF">IPF_5874</name>
</gene>
<dbReference type="Pfam" id="PF00668">
    <property type="entry name" value="Condensation"/>
    <property type="match status" value="1"/>
</dbReference>
<dbReference type="InterPro" id="IPR001242">
    <property type="entry name" value="Condensation_dom"/>
</dbReference>
<feature type="domain" description="Condensation" evidence="1">
    <location>
        <begin position="17"/>
        <end position="192"/>
    </location>
</feature>
<organism evidence="2">
    <name type="scientific">Microcystis aeruginosa (strain PCC 7806)</name>
    <dbReference type="NCBI Taxonomy" id="267872"/>
    <lineage>
        <taxon>Bacteria</taxon>
        <taxon>Bacillati</taxon>
        <taxon>Cyanobacteriota</taxon>
        <taxon>Cyanophyceae</taxon>
        <taxon>Oscillatoriophycideae</taxon>
        <taxon>Chroococcales</taxon>
        <taxon>Microcystaceae</taxon>
        <taxon>Microcystis</taxon>
    </lineage>
</organism>
<dbReference type="PANTHER" id="PTHR45398">
    <property type="match status" value="1"/>
</dbReference>
<dbReference type="AlphaFoldDB" id="A8Y9Q0"/>
<dbReference type="GO" id="GO:0003824">
    <property type="term" value="F:catalytic activity"/>
    <property type="evidence" value="ECO:0007669"/>
    <property type="project" value="InterPro"/>
</dbReference>
<dbReference type="Gene3D" id="3.30.2310.20">
    <property type="entry name" value="RelE-like"/>
    <property type="match status" value="1"/>
</dbReference>
<name>A8Y9Q0_MICA7</name>
<dbReference type="PANTHER" id="PTHR45398:SF1">
    <property type="entry name" value="ENZYME, PUTATIVE (JCVI)-RELATED"/>
    <property type="match status" value="1"/>
</dbReference>
<dbReference type="Gene3D" id="3.30.559.30">
    <property type="entry name" value="Nonribosomal peptide synthetase, condensation domain"/>
    <property type="match status" value="1"/>
</dbReference>
<proteinExistence type="predicted"/>
<reference evidence="2" key="1">
    <citation type="submission" date="2007-08" db="EMBL/GenBank/DDBJ databases">
        <authorList>
            <person name="Frangeul L."/>
        </authorList>
    </citation>
    <scope>NUCLEOTIDE SEQUENCE</scope>
    <source>
        <strain evidence="2">PCC 7806</strain>
    </source>
</reference>
<dbReference type="InterPro" id="IPR023213">
    <property type="entry name" value="CAT-like_dom_sf"/>
</dbReference>
<sequence length="273" mass="31905">MFNNAPYQFWMVGQQGFLIKDFLTHYHAYGQGNSQLMPPLRIHYKDYTSWQESQLETLRLQSQRDYWLAKLTPVPVRLNLPVDYPRPPVKSFQGNTITWQPEPELIDTFEKLVKAQEASLFMGLVSLVKSFLFRYTEQNEITIGSAIAGRNHPDLEDQIGFYVNTLVLRDQITDHDSFTDVLSKVKTTTLEADYILLRQAARYLARMPKNDQIRLLEALDTLISDSTKLDIKPLYGRDELRLRVGKYRVLFFEDRDNNLYVITTIKPRGDVYK</sequence>
<dbReference type="GO" id="GO:0008610">
    <property type="term" value="P:lipid biosynthetic process"/>
    <property type="evidence" value="ECO:0007669"/>
    <property type="project" value="UniProtKB-ARBA"/>
</dbReference>
<dbReference type="InterPro" id="IPR035093">
    <property type="entry name" value="RelE/ParE_toxin_dom_sf"/>
</dbReference>
<evidence type="ECO:0000313" key="2">
    <source>
        <dbReference type="EMBL" id="CAO86228.1"/>
    </source>
</evidence>